<evidence type="ECO:0000256" key="1">
    <source>
        <dbReference type="SAM" id="MobiDB-lite"/>
    </source>
</evidence>
<reference evidence="2" key="1">
    <citation type="submission" date="2023-06" db="EMBL/GenBank/DDBJ databases">
        <title>Genome-scale phylogeny and comparative genomics of the fungal order Sordariales.</title>
        <authorList>
            <consortium name="Lawrence Berkeley National Laboratory"/>
            <person name="Hensen N."/>
            <person name="Bonometti L."/>
            <person name="Westerberg I."/>
            <person name="Brannstrom I.O."/>
            <person name="Guillou S."/>
            <person name="Cros-Aarteil S."/>
            <person name="Calhoun S."/>
            <person name="Haridas S."/>
            <person name="Kuo A."/>
            <person name="Mondo S."/>
            <person name="Pangilinan J."/>
            <person name="Riley R."/>
            <person name="LaButti K."/>
            <person name="Andreopoulos B."/>
            <person name="Lipzen A."/>
            <person name="Chen C."/>
            <person name="Yanf M."/>
            <person name="Daum C."/>
            <person name="Ng V."/>
            <person name="Clum A."/>
            <person name="Steindorff A."/>
            <person name="Ohm R."/>
            <person name="Martin F."/>
            <person name="Silar P."/>
            <person name="Natvig D."/>
            <person name="Lalanne C."/>
            <person name="Gautier V."/>
            <person name="Ament-velasquez S.L."/>
            <person name="Kruys A."/>
            <person name="Hutchinson M.I."/>
            <person name="Powell A.J."/>
            <person name="Barry K."/>
            <person name="Miller A.N."/>
            <person name="Grigoriev I.V."/>
            <person name="Debuchy R."/>
            <person name="Gladieux P."/>
            <person name="Thoren M.H."/>
            <person name="Johannesson H."/>
        </authorList>
    </citation>
    <scope>NUCLEOTIDE SEQUENCE</scope>
    <source>
        <strain evidence="2">SMH3187-1</strain>
    </source>
</reference>
<feature type="region of interest" description="Disordered" evidence="1">
    <location>
        <begin position="28"/>
        <end position="48"/>
    </location>
</feature>
<sequence length="168" mass="17876">MQGGRHACSSPTPPRAVSVVNRLPGRCRQSDDRRHLHPGPSDGGVPGVIPSPPRLGFYYLEAGHLAHPLPRPHSAAGHAMDRRRQNVALAAAPASPLASVQMAEPQRHLDLLTGCQQLGSFVAPFAAARAGGAHSVMHRERPVGRHDVGPPAHVVCHQVQRAVRPVPL</sequence>
<keyword evidence="3" id="KW-1185">Reference proteome</keyword>
<comment type="caution">
    <text evidence="2">The sequence shown here is derived from an EMBL/GenBank/DDBJ whole genome shotgun (WGS) entry which is preliminary data.</text>
</comment>
<dbReference type="AlphaFoldDB" id="A0AA40K4D9"/>
<accession>A0AA40K4D9</accession>
<dbReference type="Proteomes" id="UP001172155">
    <property type="component" value="Unassembled WGS sequence"/>
</dbReference>
<organism evidence="2 3">
    <name type="scientific">Schizothecium vesticola</name>
    <dbReference type="NCBI Taxonomy" id="314040"/>
    <lineage>
        <taxon>Eukaryota</taxon>
        <taxon>Fungi</taxon>
        <taxon>Dikarya</taxon>
        <taxon>Ascomycota</taxon>
        <taxon>Pezizomycotina</taxon>
        <taxon>Sordariomycetes</taxon>
        <taxon>Sordariomycetidae</taxon>
        <taxon>Sordariales</taxon>
        <taxon>Schizotheciaceae</taxon>
        <taxon>Schizothecium</taxon>
    </lineage>
</organism>
<name>A0AA40K4D9_9PEZI</name>
<gene>
    <name evidence="2" type="ORF">B0T18DRAFT_409577</name>
</gene>
<evidence type="ECO:0000313" key="2">
    <source>
        <dbReference type="EMBL" id="KAK0745498.1"/>
    </source>
</evidence>
<protein>
    <submittedName>
        <fullName evidence="2">Uncharacterized protein</fullName>
    </submittedName>
</protein>
<evidence type="ECO:0000313" key="3">
    <source>
        <dbReference type="Proteomes" id="UP001172155"/>
    </source>
</evidence>
<proteinExistence type="predicted"/>
<dbReference type="EMBL" id="JAUKUD010000004">
    <property type="protein sequence ID" value="KAK0745498.1"/>
    <property type="molecule type" value="Genomic_DNA"/>
</dbReference>